<evidence type="ECO:0000256" key="1">
    <source>
        <dbReference type="ARBA" id="ARBA00004196"/>
    </source>
</evidence>
<sequence>MKGKFLIFICLILFVISMACVSAADDANQTLGEDAGDMISVSLEDNEIIGDDVGCLSELQLIIDKASEGSTVNLNKNYDCSDYYAQIDKRITINGNGHTIDGGFDIRSSGVVLSNINFSMFSSTSIFAVQCEGDNGAILNCNFINCGSGAVSLTGNNYIIRNSNFMNNNGFDGGAVLCDGDLTVSGCSFTDNGADEGGAIKCIGELTLDGCDFKNNHAGDGDSIFVEGNLTAGNCSFVNEYNIEFSKATIYVKGKSTIDGCSFVNNTNYYGNGGAICVDGELTVDGCSFTDNGECDYGGAIYVKGILDVRRSSFSNNNVIGGGGAICVDGELTVDGCTFANNSASYGGAIYSKNTNVKISNTKFINNTPNDFNPAKIHVENITRSSSIVINGDVFFVSDAVVINISVNKGATGDVIVNIAGDEEKLTLTDSTASFVKSDLAAGSYDVQVRYLGDDSFSPNEKTSTVKVVEASFKDLQDIIDKSHDGDVIELDKNYTYVGYRDNSAVQIRKSIRIEGNGYVLDGNGENLIFDIEDCNVTLNNISFERGSITNVFADGIGGAIYSKNSILTVGNCRFEHNHAVESGAIYCENGILNIYDSSFVKNSYYAIYSGANLTVSNTDFTENDYAAIYCKGTSSLSGCGFSDNEGLDGIVFNEGIMTLEDCSFTHNTGSDSVIYNKGKMILENCSFTHNQAFLGIVYSLTDLTAKDCSFTDGLSYQAAISAQGNVQISNSNFTNNRANDLAGAVYCSGNVTISDCSFVNNRAALYGGAICGGGNLTVRNCEFVGNAGYESGGAVYAWGNSTFIACRFEDNEGSHGSAIYLSRVSNKVIDSVFVGYGTVNKTYHDVSKSILNDKNFICAESDYELSNCDLIESTKYGKYFIQANNLSKYYGSPDRFYVSVLIESPDGGVLPAEGVDVTIHLNGVTYIRTTNEIGEASMAINLNSGLYDVTSEIEGNKVQSKILVKPTVSGNNVTKIFRNATQYYATFLDTMGNLMGDTNVEFNINGVFYTRTTNEEGVARMNINLNPGVYVITAKNPETGEQHTNVITVLPSIVENHDLTKYYRNASQYSLRLLDDKGNPVKAGVEITLNINGVFYKRISNDDGYVKMNINLEPGEYIITADYNGLMASNTIKVLSVIETHDLSMKYKDGSKFEARILDGQGNPYAGQTVTFNINGVFYERITDEEGIARLAINLMAGEYIITSSYNGLNAANTVTVSS</sequence>
<dbReference type="InterPro" id="IPR008964">
    <property type="entry name" value="Invasin/intimin_cell_adhesion"/>
</dbReference>
<keyword evidence="10" id="KW-1185">Reference proteome</keyword>
<dbReference type="EMBL" id="FMXB01000017">
    <property type="protein sequence ID" value="SDA65217.1"/>
    <property type="molecule type" value="Genomic_DNA"/>
</dbReference>
<dbReference type="PANTHER" id="PTHR11319">
    <property type="entry name" value="G PROTEIN-COUPLED RECEPTOR-RELATED"/>
    <property type="match status" value="1"/>
</dbReference>
<dbReference type="PANTHER" id="PTHR11319:SF35">
    <property type="entry name" value="OUTER MEMBRANE PROTEIN PMPC-RELATED"/>
    <property type="match status" value="1"/>
</dbReference>
<evidence type="ECO:0000313" key="10">
    <source>
        <dbReference type="Proteomes" id="UP000323439"/>
    </source>
</evidence>
<gene>
    <name evidence="9" type="ORF">SAMN02910315_01952</name>
</gene>
<proteinExistence type="predicted"/>
<evidence type="ECO:0000256" key="3">
    <source>
        <dbReference type="ARBA" id="ARBA00004613"/>
    </source>
</evidence>
<evidence type="ECO:0000256" key="6">
    <source>
        <dbReference type="ARBA" id="ARBA00023136"/>
    </source>
</evidence>
<evidence type="ECO:0000313" key="9">
    <source>
        <dbReference type="EMBL" id="SDA65217.1"/>
    </source>
</evidence>
<dbReference type="Gene3D" id="2.160.20.10">
    <property type="entry name" value="Single-stranded right-handed beta-helix, Pectin lyase-like"/>
    <property type="match status" value="2"/>
</dbReference>
<protein>
    <submittedName>
        <fullName evidence="9">Polymorphic outer membrane protein repeat-containing protein</fullName>
    </submittedName>
</protein>
<keyword evidence="4" id="KW-0964">Secreted</keyword>
<dbReference type="Proteomes" id="UP000323439">
    <property type="component" value="Unassembled WGS sequence"/>
</dbReference>
<dbReference type="Gene3D" id="2.60.40.10">
    <property type="entry name" value="Immunoglobulins"/>
    <property type="match status" value="1"/>
</dbReference>
<dbReference type="OrthoDB" id="78475at2157"/>
<dbReference type="SMART" id="SM00710">
    <property type="entry name" value="PbH1"/>
    <property type="match status" value="12"/>
</dbReference>
<feature type="domain" description="Right handed beta helix" evidence="8">
    <location>
        <begin position="628"/>
        <end position="784"/>
    </location>
</feature>
<feature type="domain" description="Right handed beta helix" evidence="8">
    <location>
        <begin position="128"/>
        <end position="268"/>
    </location>
</feature>
<evidence type="ECO:0000256" key="2">
    <source>
        <dbReference type="ARBA" id="ARBA00004442"/>
    </source>
</evidence>
<evidence type="ECO:0000256" key="4">
    <source>
        <dbReference type="ARBA" id="ARBA00022525"/>
    </source>
</evidence>
<dbReference type="Pfam" id="PF13229">
    <property type="entry name" value="Beta_helix"/>
    <property type="match status" value="2"/>
</dbReference>
<accession>A0A1G5X614</accession>
<reference evidence="9 10" key="1">
    <citation type="submission" date="2016-10" db="EMBL/GenBank/DDBJ databases">
        <authorList>
            <person name="Varghese N."/>
            <person name="Submissions S."/>
        </authorList>
    </citation>
    <scope>NUCLEOTIDE SEQUENCE [LARGE SCALE GENOMIC DNA]</scope>
    <source>
        <strain evidence="9 10">DSM 16643</strain>
    </source>
</reference>
<evidence type="ECO:0000256" key="5">
    <source>
        <dbReference type="ARBA" id="ARBA00022729"/>
    </source>
</evidence>
<keyword evidence="6" id="KW-0472">Membrane</keyword>
<evidence type="ECO:0000259" key="8">
    <source>
        <dbReference type="Pfam" id="PF13229"/>
    </source>
</evidence>
<dbReference type="SUPFAM" id="SSF51126">
    <property type="entry name" value="Pectin lyase-like"/>
    <property type="match status" value="3"/>
</dbReference>
<dbReference type="NCBIfam" id="TIGR01376">
    <property type="entry name" value="POMP_repeat"/>
    <property type="match status" value="2"/>
</dbReference>
<dbReference type="AlphaFoldDB" id="A0A1G5X614"/>
<name>A0A1G5X614_9EURY</name>
<dbReference type="InterPro" id="IPR006626">
    <property type="entry name" value="PbH1"/>
</dbReference>
<dbReference type="InterPro" id="IPR003368">
    <property type="entry name" value="POMP_repeat"/>
</dbReference>
<keyword evidence="7" id="KW-0998">Cell outer membrane</keyword>
<dbReference type="SUPFAM" id="SSF49373">
    <property type="entry name" value="Invasin/intimin cell-adhesion fragments"/>
    <property type="match status" value="1"/>
</dbReference>
<dbReference type="GO" id="GO:0005576">
    <property type="term" value="C:extracellular region"/>
    <property type="evidence" value="ECO:0007669"/>
    <property type="project" value="UniProtKB-SubCell"/>
</dbReference>
<dbReference type="InterPro" id="IPR039448">
    <property type="entry name" value="Beta_helix"/>
</dbReference>
<dbReference type="InterPro" id="IPR012334">
    <property type="entry name" value="Pectin_lyas_fold"/>
</dbReference>
<comment type="subcellular location">
    <subcellularLocation>
        <location evidence="1">Cell envelope</location>
    </subcellularLocation>
    <subcellularLocation>
        <location evidence="2">Cell outer membrane</location>
    </subcellularLocation>
    <subcellularLocation>
        <location evidence="3">Secreted</location>
    </subcellularLocation>
</comment>
<dbReference type="RefSeq" id="WP_149732453.1">
    <property type="nucleotide sequence ID" value="NZ_FMXB01000017.1"/>
</dbReference>
<dbReference type="PROSITE" id="PS51257">
    <property type="entry name" value="PROKAR_LIPOPROTEIN"/>
    <property type="match status" value="1"/>
</dbReference>
<dbReference type="InterPro" id="IPR011050">
    <property type="entry name" value="Pectin_lyase_fold/virulence"/>
</dbReference>
<dbReference type="InterPro" id="IPR013783">
    <property type="entry name" value="Ig-like_fold"/>
</dbReference>
<dbReference type="Pfam" id="PF02415">
    <property type="entry name" value="Chlam_PMP"/>
    <property type="match status" value="2"/>
</dbReference>
<keyword evidence="5" id="KW-0732">Signal</keyword>
<organism evidence="9 10">
    <name type="scientific">Methanobrevibacter millerae</name>
    <dbReference type="NCBI Taxonomy" id="230361"/>
    <lineage>
        <taxon>Archaea</taxon>
        <taxon>Methanobacteriati</taxon>
        <taxon>Methanobacteriota</taxon>
        <taxon>Methanomada group</taxon>
        <taxon>Methanobacteria</taxon>
        <taxon>Methanobacteriales</taxon>
        <taxon>Methanobacteriaceae</taxon>
        <taxon>Methanobrevibacter</taxon>
    </lineage>
</organism>
<evidence type="ECO:0000256" key="7">
    <source>
        <dbReference type="ARBA" id="ARBA00023237"/>
    </source>
</evidence>